<dbReference type="InterPro" id="IPR014043">
    <property type="entry name" value="Acyl_transferase_dom"/>
</dbReference>
<feature type="domain" description="Malonyl-CoA:ACP transacylase (MAT)" evidence="2">
    <location>
        <begin position="23"/>
        <end position="355"/>
    </location>
</feature>
<dbReference type="PANTHER" id="PTHR42681:SF6">
    <property type="entry name" value="BLL0263 PROTEIN"/>
    <property type="match status" value="1"/>
</dbReference>
<dbReference type="Gene3D" id="3.40.366.10">
    <property type="entry name" value="Malonyl-Coenzyme A Acyl Carrier Protein, domain 2"/>
    <property type="match status" value="1"/>
</dbReference>
<name>A0ABS3Y6T8_9ACTN</name>
<accession>A0ABS3Y6T8</accession>
<sequence length="362" mass="37479">MPPAHDRPAPPAPCQPSPDIVHLFPGQGDFAVSPLVTAARAHSVVRAAVREVFARVDEASGEYGIPALGPALLGDTPPNGRKLAAGPVGTPQVALFGASMAIHRALCAVGAAPRRIVAVSFGEIAALTAAGVFDLADGTRIACRLSRCLSRCPGGMTLLAAGAGEAEKLIDASASPRVAVACVNDLDETVLSGPTHELSQVERCAEEHGVAAVRLRLPFTSHHPSLTARAEEFEAAIRTLPARPGHTPVHSAVHGGPYGRDDDVHRGLAACLPCPARLPDVLRQAAAPGPTLLLECGTGQALTHNAERVLAHRNGVTARSPLTDPDFPWERPHRLGRRPAPADATAATSGTASHREPQGESA</sequence>
<dbReference type="SUPFAM" id="SSF52151">
    <property type="entry name" value="FabD/lysophospholipase-like"/>
    <property type="match status" value="1"/>
</dbReference>
<comment type="caution">
    <text evidence="3">The sequence shown here is derived from an EMBL/GenBank/DDBJ whole genome shotgun (WGS) entry which is preliminary data.</text>
</comment>
<proteinExistence type="predicted"/>
<evidence type="ECO:0000313" key="3">
    <source>
        <dbReference type="EMBL" id="MBO8203031.1"/>
    </source>
</evidence>
<reference evidence="3 4" key="1">
    <citation type="submission" date="2021-02" db="EMBL/GenBank/DDBJ databases">
        <title>Streptomyces spirodelae sp. nov., isolated from duckweed.</title>
        <authorList>
            <person name="Saimee Y."/>
            <person name="Duangmal K."/>
        </authorList>
    </citation>
    <scope>NUCLEOTIDE SEQUENCE [LARGE SCALE GENOMIC DNA]</scope>
    <source>
        <strain evidence="3 4">DSM 42105</strain>
    </source>
</reference>
<evidence type="ECO:0000313" key="4">
    <source>
        <dbReference type="Proteomes" id="UP000721954"/>
    </source>
</evidence>
<dbReference type="GeneID" id="96263407"/>
<dbReference type="RefSeq" id="WP_209214509.1">
    <property type="nucleotide sequence ID" value="NZ_JAFFZM010000032.1"/>
</dbReference>
<dbReference type="InterPro" id="IPR050858">
    <property type="entry name" value="Mal-CoA-ACP_Trans/PKS_FabD"/>
</dbReference>
<feature type="region of interest" description="Disordered" evidence="1">
    <location>
        <begin position="315"/>
        <end position="362"/>
    </location>
</feature>
<dbReference type="SUPFAM" id="SSF55048">
    <property type="entry name" value="Probable ACP-binding domain of malonyl-CoA ACP transacylase"/>
    <property type="match status" value="1"/>
</dbReference>
<keyword evidence="3" id="KW-0012">Acyltransferase</keyword>
<dbReference type="InterPro" id="IPR016036">
    <property type="entry name" value="Malonyl_transacylase_ACP-bd"/>
</dbReference>
<evidence type="ECO:0000259" key="2">
    <source>
        <dbReference type="SMART" id="SM00827"/>
    </source>
</evidence>
<dbReference type="EMBL" id="JAFFZM010000032">
    <property type="protein sequence ID" value="MBO8203031.1"/>
    <property type="molecule type" value="Genomic_DNA"/>
</dbReference>
<dbReference type="Pfam" id="PF00698">
    <property type="entry name" value="Acyl_transf_1"/>
    <property type="match status" value="1"/>
</dbReference>
<dbReference type="InterPro" id="IPR016035">
    <property type="entry name" value="Acyl_Trfase/lysoPLipase"/>
</dbReference>
<dbReference type="SMART" id="SM00827">
    <property type="entry name" value="PKS_AT"/>
    <property type="match status" value="1"/>
</dbReference>
<dbReference type="InterPro" id="IPR001227">
    <property type="entry name" value="Ac_transferase_dom_sf"/>
</dbReference>
<dbReference type="GO" id="GO:0016746">
    <property type="term" value="F:acyltransferase activity"/>
    <property type="evidence" value="ECO:0007669"/>
    <property type="project" value="UniProtKB-KW"/>
</dbReference>
<keyword evidence="3" id="KW-0808">Transferase</keyword>
<protein>
    <submittedName>
        <fullName evidence="3">Acyltransferase domain-containing protein</fullName>
    </submittedName>
</protein>
<feature type="compositionally biased region" description="Basic and acidic residues" evidence="1">
    <location>
        <begin position="353"/>
        <end position="362"/>
    </location>
</feature>
<gene>
    <name evidence="3" type="ORF">JW613_32845</name>
</gene>
<feature type="compositionally biased region" description="Low complexity" evidence="1">
    <location>
        <begin position="338"/>
        <end position="352"/>
    </location>
</feature>
<evidence type="ECO:0000256" key="1">
    <source>
        <dbReference type="SAM" id="MobiDB-lite"/>
    </source>
</evidence>
<dbReference type="Proteomes" id="UP000721954">
    <property type="component" value="Unassembled WGS sequence"/>
</dbReference>
<keyword evidence="4" id="KW-1185">Reference proteome</keyword>
<dbReference type="PANTHER" id="PTHR42681">
    <property type="entry name" value="MALONYL-COA-ACYL CARRIER PROTEIN TRANSACYLASE, MITOCHONDRIAL"/>
    <property type="match status" value="1"/>
</dbReference>
<organism evidence="3 4">
    <name type="scientific">Streptomyces smyrnaeus</name>
    <dbReference type="NCBI Taxonomy" id="1387713"/>
    <lineage>
        <taxon>Bacteria</taxon>
        <taxon>Bacillati</taxon>
        <taxon>Actinomycetota</taxon>
        <taxon>Actinomycetes</taxon>
        <taxon>Kitasatosporales</taxon>
        <taxon>Streptomycetaceae</taxon>
        <taxon>Streptomyces</taxon>
    </lineage>
</organism>